<evidence type="ECO:0000256" key="2">
    <source>
        <dbReference type="ARBA" id="ARBA00022475"/>
    </source>
</evidence>
<name>A0A923I3A0_9FIRM</name>
<dbReference type="GO" id="GO:0022857">
    <property type="term" value="F:transmembrane transporter activity"/>
    <property type="evidence" value="ECO:0007669"/>
    <property type="project" value="InterPro"/>
</dbReference>
<reference evidence="9" key="1">
    <citation type="submission" date="2019-10" db="EMBL/GenBank/DDBJ databases">
        <authorList>
            <person name="Ross D.E."/>
            <person name="Gulliver D."/>
        </authorList>
    </citation>
    <scope>NUCLEOTIDE SEQUENCE</scope>
    <source>
        <strain evidence="9">DER-2019</strain>
    </source>
</reference>
<proteinExistence type="inferred from homology"/>
<evidence type="ECO:0000256" key="4">
    <source>
        <dbReference type="ARBA" id="ARBA00022989"/>
    </source>
</evidence>
<dbReference type="PANTHER" id="PTHR34390:SF2">
    <property type="entry name" value="SUCCINATE TRANSPORTER SUBUNIT YJJP-RELATED"/>
    <property type="match status" value="1"/>
</dbReference>
<comment type="similarity">
    <text evidence="6">Belongs to the ThrE exporter (TC 2.A.79) family.</text>
</comment>
<evidence type="ECO:0000259" key="8">
    <source>
        <dbReference type="Pfam" id="PF06738"/>
    </source>
</evidence>
<evidence type="ECO:0000256" key="7">
    <source>
        <dbReference type="SAM" id="Phobius"/>
    </source>
</evidence>
<feature type="transmembrane region" description="Helical" evidence="7">
    <location>
        <begin position="228"/>
        <end position="248"/>
    </location>
</feature>
<keyword evidence="5 7" id="KW-0472">Membrane</keyword>
<keyword evidence="10" id="KW-1185">Reference proteome</keyword>
<dbReference type="AlphaFoldDB" id="A0A923I3A0"/>
<organism evidence="9 10">
    <name type="scientific">Acetobacterium paludosum</name>
    <dbReference type="NCBI Taxonomy" id="52693"/>
    <lineage>
        <taxon>Bacteria</taxon>
        <taxon>Bacillati</taxon>
        <taxon>Bacillota</taxon>
        <taxon>Clostridia</taxon>
        <taxon>Eubacteriales</taxon>
        <taxon>Eubacteriaceae</taxon>
        <taxon>Acetobacterium</taxon>
    </lineage>
</organism>
<dbReference type="RefSeq" id="WP_148567750.1">
    <property type="nucleotide sequence ID" value="NZ_RXYA01000012.1"/>
</dbReference>
<feature type="transmembrane region" description="Helical" evidence="7">
    <location>
        <begin position="194"/>
        <end position="216"/>
    </location>
</feature>
<feature type="transmembrane region" description="Helical" evidence="7">
    <location>
        <begin position="166"/>
        <end position="188"/>
    </location>
</feature>
<evidence type="ECO:0000313" key="10">
    <source>
        <dbReference type="Proteomes" id="UP000616595"/>
    </source>
</evidence>
<accession>A0A923I3A0</accession>
<dbReference type="EMBL" id="WJBD01000008">
    <property type="protein sequence ID" value="MBC3888285.1"/>
    <property type="molecule type" value="Genomic_DNA"/>
</dbReference>
<comment type="subcellular location">
    <subcellularLocation>
        <location evidence="1">Cell membrane</location>
        <topology evidence="1">Multi-pass membrane protein</topology>
    </subcellularLocation>
</comment>
<protein>
    <submittedName>
        <fullName evidence="9">Threonine/serine exporter</fullName>
    </submittedName>
</protein>
<reference evidence="9" key="2">
    <citation type="submission" date="2020-10" db="EMBL/GenBank/DDBJ databases">
        <title>Comparative genomics of the Acetobacterium genus.</title>
        <authorList>
            <person name="Marshall C."/>
            <person name="May H."/>
            <person name="Norman S."/>
        </authorList>
    </citation>
    <scope>NUCLEOTIDE SEQUENCE</scope>
    <source>
        <strain evidence="9">DER-2019</strain>
    </source>
</reference>
<dbReference type="InterPro" id="IPR010619">
    <property type="entry name" value="ThrE-like_N"/>
</dbReference>
<evidence type="ECO:0000256" key="6">
    <source>
        <dbReference type="ARBA" id="ARBA00034125"/>
    </source>
</evidence>
<sequence>MTISQLSHIAMEMGLILLSNGAETYRVEESMHRICIALGAREAEIFCVPTTIIISITMDDIETLTLTRRIHTRVTDLTKVDELNHLSRQICYEAISYDDLLSEIKRINNAPAYPYLLQVLAFAFIAQMYTLFFGGNFLDSCIGFIIGIGTKLLMDVMIRLETNIFFINMVGGFIAATVAVIASGLGLTTHMNTIIIGSIMTLVPGLVITNAIRDIIAGDYLAGLTKGIEALLIAAAIAAGVAVPLSLLRPFWGG</sequence>
<evidence type="ECO:0000256" key="1">
    <source>
        <dbReference type="ARBA" id="ARBA00004651"/>
    </source>
</evidence>
<dbReference type="InterPro" id="IPR050539">
    <property type="entry name" value="ThrE_Dicarb/AminoAcid_Exp"/>
</dbReference>
<keyword evidence="3 7" id="KW-0812">Transmembrane</keyword>
<evidence type="ECO:0000256" key="3">
    <source>
        <dbReference type="ARBA" id="ARBA00022692"/>
    </source>
</evidence>
<feature type="transmembrane region" description="Helical" evidence="7">
    <location>
        <begin position="137"/>
        <end position="154"/>
    </location>
</feature>
<dbReference type="PANTHER" id="PTHR34390">
    <property type="entry name" value="UPF0442 PROTEIN YJJB-RELATED"/>
    <property type="match status" value="1"/>
</dbReference>
<keyword evidence="4 7" id="KW-1133">Transmembrane helix</keyword>
<dbReference type="GO" id="GO:0005886">
    <property type="term" value="C:plasma membrane"/>
    <property type="evidence" value="ECO:0007669"/>
    <property type="project" value="UniProtKB-SubCell"/>
</dbReference>
<dbReference type="Pfam" id="PF06738">
    <property type="entry name" value="ThrE"/>
    <property type="match status" value="1"/>
</dbReference>
<dbReference type="Proteomes" id="UP000616595">
    <property type="component" value="Unassembled WGS sequence"/>
</dbReference>
<dbReference type="GO" id="GO:0015744">
    <property type="term" value="P:succinate transport"/>
    <property type="evidence" value="ECO:0007669"/>
    <property type="project" value="TreeGrafter"/>
</dbReference>
<gene>
    <name evidence="9" type="ORF">GH810_08175</name>
</gene>
<dbReference type="OrthoDB" id="9813917at2"/>
<evidence type="ECO:0000313" key="9">
    <source>
        <dbReference type="EMBL" id="MBC3888285.1"/>
    </source>
</evidence>
<comment type="caution">
    <text evidence="9">The sequence shown here is derived from an EMBL/GenBank/DDBJ whole genome shotgun (WGS) entry which is preliminary data.</text>
</comment>
<keyword evidence="2" id="KW-1003">Cell membrane</keyword>
<feature type="domain" description="Threonine/serine exporter-like N-terminal" evidence="8">
    <location>
        <begin position="8"/>
        <end position="247"/>
    </location>
</feature>
<evidence type="ECO:0000256" key="5">
    <source>
        <dbReference type="ARBA" id="ARBA00023136"/>
    </source>
</evidence>